<dbReference type="SUPFAM" id="SSF53300">
    <property type="entry name" value="vWA-like"/>
    <property type="match status" value="1"/>
</dbReference>
<organism evidence="2 3">
    <name type="scientific">Hydnum rufescens UP504</name>
    <dbReference type="NCBI Taxonomy" id="1448309"/>
    <lineage>
        <taxon>Eukaryota</taxon>
        <taxon>Fungi</taxon>
        <taxon>Dikarya</taxon>
        <taxon>Basidiomycota</taxon>
        <taxon>Agaricomycotina</taxon>
        <taxon>Agaricomycetes</taxon>
        <taxon>Cantharellales</taxon>
        <taxon>Hydnaceae</taxon>
        <taxon>Hydnum</taxon>
    </lineage>
</organism>
<dbReference type="PROSITE" id="PS50234">
    <property type="entry name" value="VWFA"/>
    <property type="match status" value="1"/>
</dbReference>
<evidence type="ECO:0000313" key="2">
    <source>
        <dbReference type="EMBL" id="KAF9509610.1"/>
    </source>
</evidence>
<accession>A0A9P6AQI6</accession>
<proteinExistence type="predicted"/>
<gene>
    <name evidence="2" type="ORF">BS47DRAFT_1301234</name>
</gene>
<dbReference type="PANTHER" id="PTHR34706:SF1">
    <property type="entry name" value="VWFA DOMAIN-CONTAINING PROTEIN"/>
    <property type="match status" value="1"/>
</dbReference>
<protein>
    <recommendedName>
        <fullName evidence="1">VWFA domain-containing protein</fullName>
    </recommendedName>
</protein>
<dbReference type="SMART" id="SM00327">
    <property type="entry name" value="VWA"/>
    <property type="match status" value="1"/>
</dbReference>
<dbReference type="InterPro" id="IPR002035">
    <property type="entry name" value="VWF_A"/>
</dbReference>
<dbReference type="AlphaFoldDB" id="A0A9P6AQI6"/>
<evidence type="ECO:0000313" key="3">
    <source>
        <dbReference type="Proteomes" id="UP000886523"/>
    </source>
</evidence>
<dbReference type="InterPro" id="IPR036465">
    <property type="entry name" value="vWFA_dom_sf"/>
</dbReference>
<dbReference type="OrthoDB" id="2142040at2759"/>
<keyword evidence="3" id="KW-1185">Reference proteome</keyword>
<dbReference type="Proteomes" id="UP000886523">
    <property type="component" value="Unassembled WGS sequence"/>
</dbReference>
<evidence type="ECO:0000259" key="1">
    <source>
        <dbReference type="PROSITE" id="PS50234"/>
    </source>
</evidence>
<dbReference type="PANTHER" id="PTHR34706">
    <property type="entry name" value="SLR1338 PROTEIN"/>
    <property type="match status" value="1"/>
</dbReference>
<dbReference type="Gene3D" id="3.40.50.410">
    <property type="entry name" value="von Willebrand factor, type A domain"/>
    <property type="match status" value="1"/>
</dbReference>
<comment type="caution">
    <text evidence="2">The sequence shown here is derived from an EMBL/GenBank/DDBJ whole genome shotgun (WGS) entry which is preliminary data.</text>
</comment>
<feature type="domain" description="VWFA" evidence="1">
    <location>
        <begin position="45"/>
        <end position="245"/>
    </location>
</feature>
<reference evidence="2" key="1">
    <citation type="journal article" date="2020" name="Nat. Commun.">
        <title>Large-scale genome sequencing of mycorrhizal fungi provides insights into the early evolution of symbiotic traits.</title>
        <authorList>
            <person name="Miyauchi S."/>
            <person name="Kiss E."/>
            <person name="Kuo A."/>
            <person name="Drula E."/>
            <person name="Kohler A."/>
            <person name="Sanchez-Garcia M."/>
            <person name="Morin E."/>
            <person name="Andreopoulos B."/>
            <person name="Barry K.W."/>
            <person name="Bonito G."/>
            <person name="Buee M."/>
            <person name="Carver A."/>
            <person name="Chen C."/>
            <person name="Cichocki N."/>
            <person name="Clum A."/>
            <person name="Culley D."/>
            <person name="Crous P.W."/>
            <person name="Fauchery L."/>
            <person name="Girlanda M."/>
            <person name="Hayes R.D."/>
            <person name="Keri Z."/>
            <person name="LaButti K."/>
            <person name="Lipzen A."/>
            <person name="Lombard V."/>
            <person name="Magnuson J."/>
            <person name="Maillard F."/>
            <person name="Murat C."/>
            <person name="Nolan M."/>
            <person name="Ohm R.A."/>
            <person name="Pangilinan J."/>
            <person name="Pereira M.F."/>
            <person name="Perotto S."/>
            <person name="Peter M."/>
            <person name="Pfister S."/>
            <person name="Riley R."/>
            <person name="Sitrit Y."/>
            <person name="Stielow J.B."/>
            <person name="Szollosi G."/>
            <person name="Zifcakova L."/>
            <person name="Stursova M."/>
            <person name="Spatafora J.W."/>
            <person name="Tedersoo L."/>
            <person name="Vaario L.M."/>
            <person name="Yamada A."/>
            <person name="Yan M."/>
            <person name="Wang P."/>
            <person name="Xu J."/>
            <person name="Bruns T."/>
            <person name="Baldrian P."/>
            <person name="Vilgalys R."/>
            <person name="Dunand C."/>
            <person name="Henrissat B."/>
            <person name="Grigoriev I.V."/>
            <person name="Hibbett D."/>
            <person name="Nagy L.G."/>
            <person name="Martin F.M."/>
        </authorList>
    </citation>
    <scope>NUCLEOTIDE SEQUENCE</scope>
    <source>
        <strain evidence="2">UP504</strain>
    </source>
</reference>
<sequence>MGGSPATFGHVIITNPVGVSADSTRSAPHRRTTKEDLLELLKKYNTVIIVDDSSSMAGPRWAETREALAGLADVASQYDVDGIDVHFLNDPRVGRNMTTAQAVKALFNTIDPDGITPIGEKLEELLLAYLLQIEGAQDSDKAGESHDALKKIKPTNFIIITDGAPSDDPESVIVTAAKRLDARHFPLSQVGIQFVQIGDDAAATHFLSELDDSLSTSYSIRDIVDATPYSPERGKLSERDIAKILLGGINRRIDKKGAPA</sequence>
<dbReference type="EMBL" id="MU129032">
    <property type="protein sequence ID" value="KAF9509610.1"/>
    <property type="molecule type" value="Genomic_DNA"/>
</dbReference>
<name>A0A9P6AQI6_9AGAM</name>